<keyword evidence="2" id="KW-0328">Glycosyltransferase</keyword>
<feature type="transmembrane region" description="Helical" evidence="8">
    <location>
        <begin position="457"/>
        <end position="475"/>
    </location>
</feature>
<keyword evidence="3" id="KW-0808">Transferase</keyword>
<sequence length="486" mass="50822">MRSSATPATEPRGIPVRTILLGVAGVMLVALGGSGAGAVVKRDPLLAATSLSWIRYGHGQDLATAVLYLGLALVVWSWVRLGRMVLRGHVGSRAVLAAVGAWTLPLLFAPPLFSKDIYSYLAQGQLALNGLDPYQVGPAVLQSPLSDNVSWVWQNTPAPYGPLFVLLSEGVVWLTGGSVIGGVVLLRLVLVVGLALVCWSLPGLARHLGGKPAVALWFAAANPLVLVHLIGGAHNDMLMVGLMAAGVLLVLDGRHVAGIVLVTLGVAVKATAAVALPFLVLVWAARTEGPRRAAIGRAIGRGVAVFAVVFTATSVIAGRDLGWLPALSTSSMIVNWLSLPSAVGDLAHTLVTVFVHLDQGVFLTVARGIGSVLLVFIAWRQWRAAEDGGPNAVFRAAVTMLAVALLSPATLPWYFTWPLVLGAGLAWTASGLTTVAFFSTWLLLVTFPNGDTALYSWGYLLVAVLLSALAAVSLTKDDPLRLSGKP</sequence>
<dbReference type="NCBIfam" id="NF038066">
    <property type="entry name" value="MptB"/>
    <property type="match status" value="1"/>
</dbReference>
<dbReference type="InterPro" id="IPR049829">
    <property type="entry name" value="MptA/B-like"/>
</dbReference>
<keyword evidence="10" id="KW-1185">Reference proteome</keyword>
<evidence type="ECO:0008006" key="11">
    <source>
        <dbReference type="Google" id="ProtNLM"/>
    </source>
</evidence>
<feature type="transmembrane region" description="Helical" evidence="8">
    <location>
        <begin position="260"/>
        <end position="286"/>
    </location>
</feature>
<feature type="transmembrane region" description="Helical" evidence="8">
    <location>
        <begin position="392"/>
        <end position="415"/>
    </location>
</feature>
<dbReference type="KEGG" id="apre:CNX65_06930"/>
<reference evidence="9" key="1">
    <citation type="submission" date="2017-09" db="EMBL/GenBank/DDBJ databases">
        <title>Complete Genome Sequence of ansamitocin-producing Bacterium Actinosynnema pretiosum X47.</title>
        <authorList>
            <person name="Cao G."/>
            <person name="Zong G."/>
            <person name="Zhong C."/>
            <person name="Fu J."/>
        </authorList>
    </citation>
    <scope>NUCLEOTIDE SEQUENCE [LARGE SCALE GENOMIC DNA]</scope>
    <source>
        <strain evidence="9">X47</strain>
    </source>
</reference>
<feature type="transmembrane region" description="Helical" evidence="8">
    <location>
        <begin position="421"/>
        <end position="445"/>
    </location>
</feature>
<evidence type="ECO:0000256" key="8">
    <source>
        <dbReference type="SAM" id="Phobius"/>
    </source>
</evidence>
<evidence type="ECO:0000256" key="6">
    <source>
        <dbReference type="ARBA" id="ARBA00023136"/>
    </source>
</evidence>
<feature type="transmembrane region" description="Helical" evidence="8">
    <location>
        <begin position="171"/>
        <end position="201"/>
    </location>
</feature>
<feature type="transmembrane region" description="Helical" evidence="8">
    <location>
        <begin position="94"/>
        <end position="113"/>
    </location>
</feature>
<evidence type="ECO:0000256" key="5">
    <source>
        <dbReference type="ARBA" id="ARBA00022989"/>
    </source>
</evidence>
<evidence type="ECO:0000256" key="1">
    <source>
        <dbReference type="ARBA" id="ARBA00004141"/>
    </source>
</evidence>
<feature type="transmembrane region" description="Helical" evidence="8">
    <location>
        <begin position="62"/>
        <end position="82"/>
    </location>
</feature>
<dbReference type="RefSeq" id="WP_096492020.1">
    <property type="nucleotide sequence ID" value="NZ_CP023445.1"/>
</dbReference>
<comment type="similarity">
    <text evidence="7">Belongs to the MptA/B family.</text>
</comment>
<dbReference type="GO" id="GO:0016757">
    <property type="term" value="F:glycosyltransferase activity"/>
    <property type="evidence" value="ECO:0007669"/>
    <property type="project" value="UniProtKB-KW"/>
</dbReference>
<dbReference type="AlphaFoldDB" id="A0A290Z230"/>
<feature type="transmembrane region" description="Helical" evidence="8">
    <location>
        <begin position="361"/>
        <end position="380"/>
    </location>
</feature>
<dbReference type="EMBL" id="CP023445">
    <property type="protein sequence ID" value="ATE53052.1"/>
    <property type="molecule type" value="Genomic_DNA"/>
</dbReference>
<protein>
    <recommendedName>
        <fullName evidence="11">Alpha-1,6-mannosyltransferase</fullName>
    </recommendedName>
</protein>
<keyword evidence="6 8" id="KW-0472">Membrane</keyword>
<evidence type="ECO:0000256" key="3">
    <source>
        <dbReference type="ARBA" id="ARBA00022679"/>
    </source>
</evidence>
<dbReference type="Proteomes" id="UP000218505">
    <property type="component" value="Chromosome"/>
</dbReference>
<dbReference type="GO" id="GO:0016020">
    <property type="term" value="C:membrane"/>
    <property type="evidence" value="ECO:0007669"/>
    <property type="project" value="UniProtKB-SubCell"/>
</dbReference>
<keyword evidence="5 8" id="KW-1133">Transmembrane helix</keyword>
<name>A0A290Z230_9PSEU</name>
<accession>A0A290Z230</accession>
<keyword evidence="4 8" id="KW-0812">Transmembrane</keyword>
<feature type="transmembrane region" description="Helical" evidence="8">
    <location>
        <begin position="213"/>
        <end position="231"/>
    </location>
</feature>
<evidence type="ECO:0000256" key="4">
    <source>
        <dbReference type="ARBA" id="ARBA00022692"/>
    </source>
</evidence>
<organism evidence="9 10">
    <name type="scientific">Actinosynnema pretiosum</name>
    <dbReference type="NCBI Taxonomy" id="42197"/>
    <lineage>
        <taxon>Bacteria</taxon>
        <taxon>Bacillati</taxon>
        <taxon>Actinomycetota</taxon>
        <taxon>Actinomycetes</taxon>
        <taxon>Pseudonocardiales</taxon>
        <taxon>Pseudonocardiaceae</taxon>
        <taxon>Actinosynnema</taxon>
    </lineage>
</organism>
<evidence type="ECO:0000313" key="10">
    <source>
        <dbReference type="Proteomes" id="UP000218505"/>
    </source>
</evidence>
<feature type="transmembrane region" description="Helical" evidence="8">
    <location>
        <begin position="298"/>
        <end position="321"/>
    </location>
</feature>
<evidence type="ECO:0000256" key="2">
    <source>
        <dbReference type="ARBA" id="ARBA00022676"/>
    </source>
</evidence>
<evidence type="ECO:0000256" key="7">
    <source>
        <dbReference type="ARBA" id="ARBA00043987"/>
    </source>
</evidence>
<evidence type="ECO:0000313" key="9">
    <source>
        <dbReference type="EMBL" id="ATE53052.1"/>
    </source>
</evidence>
<proteinExistence type="inferred from homology"/>
<dbReference type="Pfam" id="PF26314">
    <property type="entry name" value="MptA_B_family"/>
    <property type="match status" value="1"/>
</dbReference>
<comment type="subcellular location">
    <subcellularLocation>
        <location evidence="1">Membrane</location>
        <topology evidence="1">Multi-pass membrane protein</topology>
    </subcellularLocation>
</comment>
<gene>
    <name evidence="9" type="ORF">CNX65_06930</name>
</gene>